<sequence length="257" mass="27480">MSSKPVFVLVPGASMNPTHYAYLTHLLNLAAYPTFSALLPSVGATAPVTASDDAAYVRDRMILPVLDIEERDVILVSHSYSGIPASAAAAGLSKKERVQQGKKTGVLGQVYLAAILVKGGDGGNVVGAFGGGYPPHIRADPEANLLRCDDRIRPLFHDVVPQQLADVAAVSAMAQGMTSFTSPCPRATWDSEYAGRVAYIRTTKDAAIPLQVQQMMIDGTGVDWIVRDLECSHSAQIAQPEKLRDVLMELAGFFETP</sequence>
<dbReference type="PANTHER" id="PTHR37017:SF8">
    <property type="entry name" value="AB HYDROLASE-1 DOMAIN-CONTAINING PROTEIN"/>
    <property type="match status" value="1"/>
</dbReference>
<dbReference type="Proteomes" id="UP000193144">
    <property type="component" value="Unassembled WGS sequence"/>
</dbReference>
<dbReference type="InterPro" id="IPR052897">
    <property type="entry name" value="Sec-Metab_Biosynth_Hydrolase"/>
</dbReference>
<dbReference type="EMBL" id="MCFA01000127">
    <property type="protein sequence ID" value="ORY05271.1"/>
    <property type="molecule type" value="Genomic_DNA"/>
</dbReference>
<protein>
    <recommendedName>
        <fullName evidence="1">AB hydrolase-1 domain-containing protein</fullName>
    </recommendedName>
</protein>
<evidence type="ECO:0000313" key="3">
    <source>
        <dbReference type="Proteomes" id="UP000193144"/>
    </source>
</evidence>
<keyword evidence="3" id="KW-1185">Reference proteome</keyword>
<name>A0A1Y1Z4S7_9PLEO</name>
<gene>
    <name evidence="2" type="ORF">BCR34DRAFT_590937</name>
</gene>
<evidence type="ECO:0000259" key="1">
    <source>
        <dbReference type="Pfam" id="PF12697"/>
    </source>
</evidence>
<dbReference type="InterPro" id="IPR029058">
    <property type="entry name" value="AB_hydrolase_fold"/>
</dbReference>
<dbReference type="OrthoDB" id="1263307at2759"/>
<reference evidence="2 3" key="1">
    <citation type="submission" date="2016-07" db="EMBL/GenBank/DDBJ databases">
        <title>Pervasive Adenine N6-methylation of Active Genes in Fungi.</title>
        <authorList>
            <consortium name="DOE Joint Genome Institute"/>
            <person name="Mondo S.J."/>
            <person name="Dannebaum R.O."/>
            <person name="Kuo R.C."/>
            <person name="Labutti K."/>
            <person name="Haridas S."/>
            <person name="Kuo A."/>
            <person name="Salamov A."/>
            <person name="Ahrendt S.R."/>
            <person name="Lipzen A."/>
            <person name="Sullivan W."/>
            <person name="Andreopoulos W.B."/>
            <person name="Clum A."/>
            <person name="Lindquist E."/>
            <person name="Daum C."/>
            <person name="Ramamoorthy G.K."/>
            <person name="Gryganskyi A."/>
            <person name="Culley D."/>
            <person name="Magnuson J.K."/>
            <person name="James T.Y."/>
            <person name="O'Malley M.A."/>
            <person name="Stajich J.E."/>
            <person name="Spatafora J.W."/>
            <person name="Visel A."/>
            <person name="Grigoriev I.V."/>
        </authorList>
    </citation>
    <scope>NUCLEOTIDE SEQUENCE [LARGE SCALE GENOMIC DNA]</scope>
    <source>
        <strain evidence="2 3">CBS 115471</strain>
    </source>
</reference>
<comment type="caution">
    <text evidence="2">The sequence shown here is derived from an EMBL/GenBank/DDBJ whole genome shotgun (WGS) entry which is preliminary data.</text>
</comment>
<proteinExistence type="predicted"/>
<dbReference type="Pfam" id="PF12697">
    <property type="entry name" value="Abhydrolase_6"/>
    <property type="match status" value="1"/>
</dbReference>
<dbReference type="PANTHER" id="PTHR37017">
    <property type="entry name" value="AB HYDROLASE-1 DOMAIN-CONTAINING PROTEIN-RELATED"/>
    <property type="match status" value="1"/>
</dbReference>
<dbReference type="InterPro" id="IPR000073">
    <property type="entry name" value="AB_hydrolase_1"/>
</dbReference>
<dbReference type="Gene3D" id="3.40.50.1820">
    <property type="entry name" value="alpha/beta hydrolase"/>
    <property type="match status" value="1"/>
</dbReference>
<dbReference type="STRING" id="1231657.A0A1Y1Z4S7"/>
<evidence type="ECO:0000313" key="2">
    <source>
        <dbReference type="EMBL" id="ORY05271.1"/>
    </source>
</evidence>
<organism evidence="2 3">
    <name type="scientific">Clohesyomyces aquaticus</name>
    <dbReference type="NCBI Taxonomy" id="1231657"/>
    <lineage>
        <taxon>Eukaryota</taxon>
        <taxon>Fungi</taxon>
        <taxon>Dikarya</taxon>
        <taxon>Ascomycota</taxon>
        <taxon>Pezizomycotina</taxon>
        <taxon>Dothideomycetes</taxon>
        <taxon>Pleosporomycetidae</taxon>
        <taxon>Pleosporales</taxon>
        <taxon>Lindgomycetaceae</taxon>
        <taxon>Clohesyomyces</taxon>
    </lineage>
</organism>
<dbReference type="SUPFAM" id="SSF53474">
    <property type="entry name" value="alpha/beta-Hydrolases"/>
    <property type="match status" value="1"/>
</dbReference>
<dbReference type="AlphaFoldDB" id="A0A1Y1Z4S7"/>
<feature type="domain" description="AB hydrolase-1" evidence="1">
    <location>
        <begin position="7"/>
        <end position="245"/>
    </location>
</feature>
<accession>A0A1Y1Z4S7</accession>